<sequence length="166" mass="18640">MSGIMPPPLPSPSQSFASALRAFLDTLIAVAAWRGEDFRQVWVVESAKAIRSAMEQGPIWATMEDLIPDDDDLLSKVAFDVLETEMLYVAFRYRRLLPEESRKVVASVEERFAGVQEGDPTAPGAVDDIETVKGSIERQIKKLPKWLQRVLEVLMELLKLTKGMIH</sequence>
<proteinExistence type="predicted"/>
<dbReference type="KEGG" id="acr:Acry_3335"/>
<evidence type="ECO:0000313" key="2">
    <source>
        <dbReference type="Proteomes" id="UP000000245"/>
    </source>
</evidence>
<protein>
    <submittedName>
        <fullName evidence="1">Uncharacterized protein</fullName>
    </submittedName>
</protein>
<keyword evidence="1" id="KW-0614">Plasmid</keyword>
<reference evidence="1 2" key="1">
    <citation type="submission" date="2007-05" db="EMBL/GenBank/DDBJ databases">
        <title>Complete sequence of plasmid2 pACRY02 of Acidiphilium cryptum JF-5.</title>
        <authorList>
            <consortium name="US DOE Joint Genome Institute"/>
            <person name="Copeland A."/>
            <person name="Lucas S."/>
            <person name="Lapidus A."/>
            <person name="Barry K."/>
            <person name="Detter J.C."/>
            <person name="Glavina del Rio T."/>
            <person name="Hammon N."/>
            <person name="Israni S."/>
            <person name="Dalin E."/>
            <person name="Tice H."/>
            <person name="Pitluck S."/>
            <person name="Sims D."/>
            <person name="Brettin T."/>
            <person name="Bruce D."/>
            <person name="Han C."/>
            <person name="Schmutz J."/>
            <person name="Larimer F."/>
            <person name="Land M."/>
            <person name="Hauser L."/>
            <person name="Kyrpides N."/>
            <person name="Kim E."/>
            <person name="Magnuson T."/>
            <person name="Richardson P."/>
        </authorList>
    </citation>
    <scope>NUCLEOTIDE SEQUENCE [LARGE SCALE GENOMIC DNA]</scope>
    <source>
        <strain evidence="2">JF-5</strain>
        <plasmid evidence="2">Plasmid pACRY02</plasmid>
    </source>
</reference>
<dbReference type="HOGENOM" id="CLU_1599149_0_0_5"/>
<organism evidence="1 2">
    <name type="scientific">Acidiphilium cryptum (strain JF-5)</name>
    <dbReference type="NCBI Taxonomy" id="349163"/>
    <lineage>
        <taxon>Bacteria</taxon>
        <taxon>Pseudomonadati</taxon>
        <taxon>Pseudomonadota</taxon>
        <taxon>Alphaproteobacteria</taxon>
        <taxon>Acetobacterales</taxon>
        <taxon>Acidocellaceae</taxon>
        <taxon>Acidiphilium</taxon>
    </lineage>
</organism>
<accession>A5FTL5</accession>
<dbReference type="RefSeq" id="WP_011930707.1">
    <property type="nucleotide sequence ID" value="NC_009468.1"/>
</dbReference>
<name>A5FTL5_ACICJ</name>
<keyword evidence="2" id="KW-1185">Reference proteome</keyword>
<evidence type="ECO:0000313" key="1">
    <source>
        <dbReference type="EMBL" id="ABQ28947.1"/>
    </source>
</evidence>
<geneLocation type="plasmid" evidence="1 2">
    <name>pACRY02</name>
</geneLocation>
<dbReference type="AlphaFoldDB" id="A5FTL5"/>
<gene>
    <name evidence="1" type="ordered locus">Acry_3335</name>
</gene>
<dbReference type="EMBL" id="CP000690">
    <property type="protein sequence ID" value="ABQ28947.1"/>
    <property type="molecule type" value="Genomic_DNA"/>
</dbReference>
<dbReference type="Proteomes" id="UP000000245">
    <property type="component" value="Plasmid pACRY02"/>
</dbReference>